<reference evidence="2" key="1">
    <citation type="submission" date="2019-08" db="EMBL/GenBank/DDBJ databases">
        <authorList>
            <person name="Kucharzyk K."/>
            <person name="Murdoch R.W."/>
            <person name="Higgins S."/>
            <person name="Loffler F."/>
        </authorList>
    </citation>
    <scope>NUCLEOTIDE SEQUENCE</scope>
</reference>
<dbReference type="EMBL" id="VSSQ01085351">
    <property type="protein sequence ID" value="MPN33041.1"/>
    <property type="molecule type" value="Genomic_DNA"/>
</dbReference>
<feature type="region of interest" description="Disordered" evidence="1">
    <location>
        <begin position="1"/>
        <end position="46"/>
    </location>
</feature>
<accession>A0A645H1Z8</accession>
<sequence>MRLREHGEDQQRHQRQERVIGHRTSQQQTLISHESLEHPQSESDRVADHVHHPVVLGSFLHGRVALAKHCLTGSPARYRPKPRASRSRAGWRWSPRCSTGRRFRSASGPACRPTRCRKGSAAPGSACVPSWP</sequence>
<feature type="region of interest" description="Disordered" evidence="1">
    <location>
        <begin position="74"/>
        <end position="132"/>
    </location>
</feature>
<evidence type="ECO:0000313" key="2">
    <source>
        <dbReference type="EMBL" id="MPN33041.1"/>
    </source>
</evidence>
<dbReference type="AlphaFoldDB" id="A0A645H1Z8"/>
<feature type="compositionally biased region" description="Polar residues" evidence="1">
    <location>
        <begin position="23"/>
        <end position="32"/>
    </location>
</feature>
<protein>
    <submittedName>
        <fullName evidence="2">Uncharacterized protein</fullName>
    </submittedName>
</protein>
<feature type="compositionally biased region" description="Basic and acidic residues" evidence="1">
    <location>
        <begin position="34"/>
        <end position="46"/>
    </location>
</feature>
<gene>
    <name evidence="2" type="ORF">SDC9_180524</name>
</gene>
<name>A0A645H1Z8_9ZZZZ</name>
<evidence type="ECO:0000256" key="1">
    <source>
        <dbReference type="SAM" id="MobiDB-lite"/>
    </source>
</evidence>
<proteinExistence type="predicted"/>
<organism evidence="2">
    <name type="scientific">bioreactor metagenome</name>
    <dbReference type="NCBI Taxonomy" id="1076179"/>
    <lineage>
        <taxon>unclassified sequences</taxon>
        <taxon>metagenomes</taxon>
        <taxon>ecological metagenomes</taxon>
    </lineage>
</organism>
<feature type="compositionally biased region" description="Basic and acidic residues" evidence="1">
    <location>
        <begin position="1"/>
        <end position="20"/>
    </location>
</feature>
<feature type="compositionally biased region" description="Low complexity" evidence="1">
    <location>
        <begin position="87"/>
        <end position="96"/>
    </location>
</feature>
<comment type="caution">
    <text evidence="2">The sequence shown here is derived from an EMBL/GenBank/DDBJ whole genome shotgun (WGS) entry which is preliminary data.</text>
</comment>